<comment type="subunit">
    <text evidence="4">Homodimer.</text>
</comment>
<dbReference type="PANTHER" id="PTHR34276">
    <property type="entry name" value="MINI-RIBONUCLEASE 3"/>
    <property type="match status" value="1"/>
</dbReference>
<proteinExistence type="inferred from homology"/>
<keyword evidence="4" id="KW-0690">Ribosome biogenesis</keyword>
<feature type="active site" evidence="4">
    <location>
        <position position="17"/>
    </location>
</feature>
<evidence type="ECO:0000256" key="4">
    <source>
        <dbReference type="HAMAP-Rule" id="MF_01468"/>
    </source>
</evidence>
<keyword evidence="4" id="KW-0698">rRNA processing</keyword>
<dbReference type="FunCoup" id="U2ECA1">
    <property type="interactions" value="136"/>
</dbReference>
<dbReference type="GO" id="GO:0019843">
    <property type="term" value="F:rRNA binding"/>
    <property type="evidence" value="ECO:0007669"/>
    <property type="project" value="UniProtKB-UniRule"/>
</dbReference>
<gene>
    <name evidence="4 6" type="primary">mrnC</name>
    <name evidence="6" type="ORF">HLPCO_001392</name>
</gene>
<accession>U2ECA1</accession>
<keyword evidence="2 4" id="KW-0255">Endonuclease</keyword>
<comment type="subcellular location">
    <subcellularLocation>
        <location evidence="4">Cytoplasm</location>
    </subcellularLocation>
</comment>
<dbReference type="InterPro" id="IPR000999">
    <property type="entry name" value="RNase_III_dom"/>
</dbReference>
<name>U2ECA1_9MOLU</name>
<dbReference type="PANTHER" id="PTHR34276:SF1">
    <property type="entry name" value="MINI-RIBONUCLEASE 3"/>
    <property type="match status" value="1"/>
</dbReference>
<dbReference type="eggNOG" id="COG1939">
    <property type="taxonomic scope" value="Bacteria"/>
</dbReference>
<dbReference type="Gene3D" id="1.10.1520.10">
    <property type="entry name" value="Ribonuclease III domain"/>
    <property type="match status" value="1"/>
</dbReference>
<dbReference type="AlphaFoldDB" id="U2ECA1"/>
<dbReference type="InterPro" id="IPR036389">
    <property type="entry name" value="RNase_III_sf"/>
</dbReference>
<sequence>MNDYTLLNGTTLAYIGDSYYDLCIRKYLIDNGYTKGKALHKQSTRYVSAKSQSLIIKYFREENFLTEEEENIVKRGRNAKVKSNRRNTDILTYKHSTSYEALIGYLYLTKQQERLDYIVDTSINIVEKW</sequence>
<comment type="function">
    <text evidence="4">Involved in correct processing of both the 5' and 3' ends of 23S rRNA precursor. Processes 30S rRNA precursor transcript even in absence of ribonuclease 3 (Rnc); Rnc processes 30S rRNA into smaller rRNA precursors.</text>
</comment>
<keyword evidence="4" id="KW-0699">rRNA-binding</keyword>
<evidence type="ECO:0000313" key="7">
    <source>
        <dbReference type="Proteomes" id="UP000005707"/>
    </source>
</evidence>
<dbReference type="SUPFAM" id="SSF69065">
    <property type="entry name" value="RNase III domain-like"/>
    <property type="match status" value="1"/>
</dbReference>
<dbReference type="EC" id="3.1.26.-" evidence="4"/>
<keyword evidence="1 4" id="KW-0540">Nuclease</keyword>
<dbReference type="Proteomes" id="UP000005707">
    <property type="component" value="Unassembled WGS sequence"/>
</dbReference>
<feature type="domain" description="RNase III" evidence="5">
    <location>
        <begin position="11"/>
        <end position="110"/>
    </location>
</feature>
<keyword evidence="4" id="KW-0694">RNA-binding</keyword>
<comment type="caution">
    <text evidence="6">The sequence shown here is derived from an EMBL/GenBank/DDBJ whole genome shotgun (WGS) entry which is preliminary data.</text>
</comment>
<comment type="similarity">
    <text evidence="4">Belongs to the MrnC RNase family.</text>
</comment>
<reference evidence="6 7" key="2">
    <citation type="journal article" date="2013" name="PLoS ONE">
        <title>INDIGO - INtegrated Data Warehouse of MIcrobial GenOmes with Examples from the Red Sea Extremophiles.</title>
        <authorList>
            <person name="Alam I."/>
            <person name="Antunes A."/>
            <person name="Kamau A.A."/>
            <person name="Ba Alawi W."/>
            <person name="Kalkatawi M."/>
            <person name="Stingl U."/>
            <person name="Bajic V.B."/>
        </authorList>
    </citation>
    <scope>NUCLEOTIDE SEQUENCE [LARGE SCALE GENOMIC DNA]</scope>
    <source>
        <strain evidence="6 7">SSD-17B</strain>
    </source>
</reference>
<evidence type="ECO:0000259" key="5">
    <source>
        <dbReference type="Pfam" id="PF00636"/>
    </source>
</evidence>
<dbReference type="GO" id="GO:0005737">
    <property type="term" value="C:cytoplasm"/>
    <property type="evidence" value="ECO:0007669"/>
    <property type="project" value="UniProtKB-SubCell"/>
</dbReference>
<evidence type="ECO:0000256" key="3">
    <source>
        <dbReference type="ARBA" id="ARBA00022801"/>
    </source>
</evidence>
<keyword evidence="7" id="KW-1185">Reference proteome</keyword>
<dbReference type="GO" id="GO:0004525">
    <property type="term" value="F:ribonuclease III activity"/>
    <property type="evidence" value="ECO:0007669"/>
    <property type="project" value="InterPro"/>
</dbReference>
<dbReference type="PIRSF" id="PIRSF005520">
    <property type="entry name" value="UCP005520"/>
    <property type="match status" value="1"/>
</dbReference>
<dbReference type="OrthoDB" id="46571at2"/>
<reference evidence="6 7" key="1">
    <citation type="journal article" date="2011" name="J. Bacteriol.">
        <title>Genome sequence of Haloplasma contractile, an unusual contractile bacterium from a deep-sea anoxic brine lake.</title>
        <authorList>
            <person name="Antunes A."/>
            <person name="Alam I."/>
            <person name="El Dorry H."/>
            <person name="Siam R."/>
            <person name="Robertson A."/>
            <person name="Bajic V.B."/>
            <person name="Stingl U."/>
        </authorList>
    </citation>
    <scope>NUCLEOTIDE SEQUENCE [LARGE SCALE GENOMIC DNA]</scope>
    <source>
        <strain evidence="6 7">SSD-17B</strain>
    </source>
</reference>
<keyword evidence="3 4" id="KW-0378">Hydrolase</keyword>
<organism evidence="6 7">
    <name type="scientific">Haloplasma contractile SSD-17B</name>
    <dbReference type="NCBI Taxonomy" id="1033810"/>
    <lineage>
        <taxon>Bacteria</taxon>
        <taxon>Bacillati</taxon>
        <taxon>Mycoplasmatota</taxon>
        <taxon>Mollicutes</taxon>
        <taxon>Haloplasmatales</taxon>
        <taxon>Haloplasmataceae</taxon>
        <taxon>Haloplasma</taxon>
    </lineage>
</organism>
<dbReference type="Pfam" id="PF00636">
    <property type="entry name" value="Ribonuclease_3"/>
    <property type="match status" value="1"/>
</dbReference>
<comment type="cofactor">
    <cofactor evidence="4">
        <name>Mg(2+)</name>
        <dbReference type="ChEBI" id="CHEBI:18420"/>
    </cofactor>
</comment>
<evidence type="ECO:0000313" key="6">
    <source>
        <dbReference type="EMBL" id="ERJ12406.1"/>
    </source>
</evidence>
<dbReference type="InParanoid" id="U2ECA1"/>
<dbReference type="EMBL" id="AFNU02000004">
    <property type="protein sequence ID" value="ERJ12406.1"/>
    <property type="molecule type" value="Genomic_DNA"/>
</dbReference>
<dbReference type="STRING" id="1033810.HLPCO_001392"/>
<evidence type="ECO:0000256" key="2">
    <source>
        <dbReference type="ARBA" id="ARBA00022759"/>
    </source>
</evidence>
<protein>
    <recommendedName>
        <fullName evidence="4">Mini-ribonuclease 3</fullName>
        <shortName evidence="4">Mini-3</shortName>
        <shortName evidence="4">Mini-RNase 3</shortName>
        <ecNumber evidence="4">3.1.26.-</ecNumber>
    </recommendedName>
    <alternativeName>
        <fullName evidence="4">Mini-RNase III</fullName>
        <shortName evidence="4">Mini-III</shortName>
    </alternativeName>
</protein>
<dbReference type="InterPro" id="IPR008226">
    <property type="entry name" value="Mini3_fam"/>
</dbReference>
<keyword evidence="4" id="KW-0460">Magnesium</keyword>
<evidence type="ECO:0000256" key="1">
    <source>
        <dbReference type="ARBA" id="ARBA00022722"/>
    </source>
</evidence>
<dbReference type="RefSeq" id="WP_008825017.1">
    <property type="nucleotide sequence ID" value="NZ_AFNU02000004.1"/>
</dbReference>
<keyword evidence="4" id="KW-0963">Cytoplasm</keyword>
<dbReference type="HAMAP" id="MF_01468">
    <property type="entry name" value="RNase_Mini_III"/>
    <property type="match status" value="1"/>
</dbReference>
<dbReference type="GO" id="GO:0006364">
    <property type="term" value="P:rRNA processing"/>
    <property type="evidence" value="ECO:0007669"/>
    <property type="project" value="UniProtKB-UniRule"/>
</dbReference>